<protein>
    <recommendedName>
        <fullName evidence="1">2EXR domain-containing protein</fullName>
    </recommendedName>
</protein>
<name>A0A2T3AVF6_AMORE</name>
<dbReference type="PANTHER" id="PTHR35910:SF6">
    <property type="entry name" value="2EXR DOMAIN-CONTAINING PROTEIN"/>
    <property type="match status" value="1"/>
</dbReference>
<evidence type="ECO:0000259" key="1">
    <source>
        <dbReference type="Pfam" id="PF20150"/>
    </source>
</evidence>
<feature type="domain" description="2EXR" evidence="1">
    <location>
        <begin position="6"/>
        <end position="108"/>
    </location>
</feature>
<dbReference type="EMBL" id="KZ679015">
    <property type="protein sequence ID" value="PSS12648.1"/>
    <property type="molecule type" value="Genomic_DNA"/>
</dbReference>
<accession>A0A2T3AVF6</accession>
<dbReference type="PANTHER" id="PTHR35910">
    <property type="entry name" value="2EXR DOMAIN-CONTAINING PROTEIN"/>
    <property type="match status" value="1"/>
</dbReference>
<dbReference type="RefSeq" id="XP_024718646.1">
    <property type="nucleotide sequence ID" value="XM_024864560.1"/>
</dbReference>
<dbReference type="AlphaFoldDB" id="A0A2T3AVF6"/>
<dbReference type="OrthoDB" id="3540592at2759"/>
<evidence type="ECO:0000313" key="3">
    <source>
        <dbReference type="Proteomes" id="UP000241818"/>
    </source>
</evidence>
<organism evidence="2 3">
    <name type="scientific">Amorphotheca resinae ATCC 22711</name>
    <dbReference type="NCBI Taxonomy" id="857342"/>
    <lineage>
        <taxon>Eukaryota</taxon>
        <taxon>Fungi</taxon>
        <taxon>Dikarya</taxon>
        <taxon>Ascomycota</taxon>
        <taxon>Pezizomycotina</taxon>
        <taxon>Leotiomycetes</taxon>
        <taxon>Helotiales</taxon>
        <taxon>Amorphothecaceae</taxon>
        <taxon>Amorphotheca</taxon>
    </lineage>
</organism>
<evidence type="ECO:0000313" key="2">
    <source>
        <dbReference type="EMBL" id="PSS12648.1"/>
    </source>
</evidence>
<reference evidence="2 3" key="1">
    <citation type="journal article" date="2018" name="New Phytol.">
        <title>Comparative genomics and transcriptomics depict ericoid mycorrhizal fungi as versatile saprotrophs and plant mutualists.</title>
        <authorList>
            <person name="Martino E."/>
            <person name="Morin E."/>
            <person name="Grelet G.A."/>
            <person name="Kuo A."/>
            <person name="Kohler A."/>
            <person name="Daghino S."/>
            <person name="Barry K.W."/>
            <person name="Cichocki N."/>
            <person name="Clum A."/>
            <person name="Dockter R.B."/>
            <person name="Hainaut M."/>
            <person name="Kuo R.C."/>
            <person name="LaButti K."/>
            <person name="Lindahl B.D."/>
            <person name="Lindquist E.A."/>
            <person name="Lipzen A."/>
            <person name="Khouja H.R."/>
            <person name="Magnuson J."/>
            <person name="Murat C."/>
            <person name="Ohm R.A."/>
            <person name="Singer S.W."/>
            <person name="Spatafora J.W."/>
            <person name="Wang M."/>
            <person name="Veneault-Fourrey C."/>
            <person name="Henrissat B."/>
            <person name="Grigoriev I.V."/>
            <person name="Martin F.M."/>
            <person name="Perotto S."/>
        </authorList>
    </citation>
    <scope>NUCLEOTIDE SEQUENCE [LARGE SCALE GENOMIC DNA]</scope>
    <source>
        <strain evidence="2 3">ATCC 22711</strain>
    </source>
</reference>
<dbReference type="InterPro" id="IPR045518">
    <property type="entry name" value="2EXR"/>
</dbReference>
<dbReference type="Pfam" id="PF20150">
    <property type="entry name" value="2EXR"/>
    <property type="match status" value="1"/>
</dbReference>
<dbReference type="GeneID" id="36572641"/>
<dbReference type="InParanoid" id="A0A2T3AVF6"/>
<keyword evidence="3" id="KW-1185">Reference proteome</keyword>
<sequence length="371" mass="42380">MPYDTFHLFPQLPTELRLQVWAASFPGPRVLEVTWDQEWTCVRESRPALNFSMCATREARRLFLESWAPLCAQQQQQQSSDDPAEEEEEEEATVVVVAAYFNPRIDTLYIGAVTQLPSPLSAEALSALTAIDCVRELRFLAVEIREWWNFGLDFTPTTEWELDVFARFGKLEKLIIADYDIDWMWLDRGQTRPLGEIELVEPTQIDPKNQEEMCVDMLQKFKDIAKRHPDMRLPAVTVKEVLRGGSLAEITREWLEYQRVDALEAFGHPYLRGSFIGRGPITKKVQVIEPDLGSPTRFTSSVFELDRPVQVKGVTSASYRQGILGKYPFFSFIVLGVLDSIPPYFVLEEPATQKPNIMTLFPLISSPSIAI</sequence>
<gene>
    <name evidence="2" type="ORF">M430DRAFT_21721</name>
</gene>
<proteinExistence type="predicted"/>
<dbReference type="Proteomes" id="UP000241818">
    <property type="component" value="Unassembled WGS sequence"/>
</dbReference>